<keyword evidence="1" id="KW-0862">Zinc</keyword>
<dbReference type="GO" id="GO:0008270">
    <property type="term" value="F:zinc ion binding"/>
    <property type="evidence" value="ECO:0007669"/>
    <property type="project" value="UniProtKB-KW"/>
</dbReference>
<dbReference type="Proteomes" id="UP000289738">
    <property type="component" value="Chromosome B01"/>
</dbReference>
<comment type="caution">
    <text evidence="3">The sequence shown here is derived from an EMBL/GenBank/DDBJ whole genome shotgun (WGS) entry which is preliminary data.</text>
</comment>
<dbReference type="InterPro" id="IPR007527">
    <property type="entry name" value="Znf_SWIM"/>
</dbReference>
<protein>
    <recommendedName>
        <fullName evidence="2">SWIM-type domain-containing protein</fullName>
    </recommendedName>
</protein>
<dbReference type="Pfam" id="PF10551">
    <property type="entry name" value="MULE"/>
    <property type="match status" value="1"/>
</dbReference>
<evidence type="ECO:0000313" key="4">
    <source>
        <dbReference type="Proteomes" id="UP000289738"/>
    </source>
</evidence>
<dbReference type="AlphaFoldDB" id="A0A445AUK6"/>
<keyword evidence="1" id="KW-0863">Zinc-finger</keyword>
<dbReference type="PANTHER" id="PTHR47718">
    <property type="entry name" value="OS01G0519700 PROTEIN"/>
    <property type="match status" value="1"/>
</dbReference>
<dbReference type="Pfam" id="PF03101">
    <property type="entry name" value="FAR1"/>
    <property type="match status" value="1"/>
</dbReference>
<dbReference type="Pfam" id="PF04434">
    <property type="entry name" value="SWIM"/>
    <property type="match status" value="1"/>
</dbReference>
<organism evidence="3 4">
    <name type="scientific">Arachis hypogaea</name>
    <name type="common">Peanut</name>
    <dbReference type="NCBI Taxonomy" id="3818"/>
    <lineage>
        <taxon>Eukaryota</taxon>
        <taxon>Viridiplantae</taxon>
        <taxon>Streptophyta</taxon>
        <taxon>Embryophyta</taxon>
        <taxon>Tracheophyta</taxon>
        <taxon>Spermatophyta</taxon>
        <taxon>Magnoliopsida</taxon>
        <taxon>eudicotyledons</taxon>
        <taxon>Gunneridae</taxon>
        <taxon>Pentapetalae</taxon>
        <taxon>rosids</taxon>
        <taxon>fabids</taxon>
        <taxon>Fabales</taxon>
        <taxon>Fabaceae</taxon>
        <taxon>Papilionoideae</taxon>
        <taxon>50 kb inversion clade</taxon>
        <taxon>dalbergioids sensu lato</taxon>
        <taxon>Dalbergieae</taxon>
        <taxon>Pterocarpus clade</taxon>
        <taxon>Arachis</taxon>
    </lineage>
</organism>
<dbReference type="InterPro" id="IPR018289">
    <property type="entry name" value="MULE_transposase_dom"/>
</dbReference>
<gene>
    <name evidence="3" type="ORF">Ahy_B01g054948</name>
</gene>
<dbReference type="PROSITE" id="PS50966">
    <property type="entry name" value="ZF_SWIM"/>
    <property type="match status" value="1"/>
</dbReference>
<keyword evidence="1" id="KW-0479">Metal-binding</keyword>
<evidence type="ECO:0000313" key="3">
    <source>
        <dbReference type="EMBL" id="RYR30109.1"/>
    </source>
</evidence>
<evidence type="ECO:0000256" key="1">
    <source>
        <dbReference type="PROSITE-ProRule" id="PRU00325"/>
    </source>
</evidence>
<accession>A0A445AUK6</accession>
<dbReference type="InterPro" id="IPR004330">
    <property type="entry name" value="FAR1_DNA_bnd_dom"/>
</dbReference>
<proteinExistence type="predicted"/>
<dbReference type="EMBL" id="SDMP01000011">
    <property type="protein sequence ID" value="RYR30109.1"/>
    <property type="molecule type" value="Genomic_DNA"/>
</dbReference>
<feature type="domain" description="SWIM-type" evidence="2">
    <location>
        <begin position="601"/>
        <end position="637"/>
    </location>
</feature>
<evidence type="ECO:0000259" key="2">
    <source>
        <dbReference type="PROSITE" id="PS50966"/>
    </source>
</evidence>
<reference evidence="3 4" key="1">
    <citation type="submission" date="2019-01" db="EMBL/GenBank/DDBJ databases">
        <title>Sequencing of cultivated peanut Arachis hypogaea provides insights into genome evolution and oil improvement.</title>
        <authorList>
            <person name="Chen X."/>
        </authorList>
    </citation>
    <scope>NUCLEOTIDE SEQUENCE [LARGE SCALE GENOMIC DNA]</scope>
    <source>
        <strain evidence="4">cv. Fuhuasheng</strain>
        <tissue evidence="3">Leaves</tissue>
    </source>
</reference>
<sequence length="814" mass="93287">MPTEGVTSSVRGCWIRWTINLRRKFHLDAARPKWAKLDGEILQVRSCMEGAFADEAVLDGVSERVGDAAFEEEIVQDMGMEDEEVEVGGGQQSVENGMNAAEVVTFNNPKEAARIYEEYSRVKGFAVRQGKKIKNKRGEFVWITYLCNREGFRNKKWLEKQDRKREHKVVTRCGCPAKMRIKPRIGTGKWFVARFVNDHNHDLLPQKFVEYLPAHRRISDVDIAHMDSLRQVGISIPKIYESIAAQAGGFNRLSFTKRDMYNEVRRQRSLQNGDVNAALRFLEVASRRDEKMYWRYEVGVGQHMCDLFWSDGRSQEDFKLFGDVLAFDATYGRNKYNLPVVVFSGVNNHNQTCVFATAMVSSETQSSYVWVLRKFLECMDGRAPKAIITDGDRSMRLAIHEVFPDAHHRLCAWHLLKNAISNVCMPRFTSLFRHCMLADIEVEEFELQWEAMVSECGVKDHKWVKDLYSKKLLWATAYIRGRFFAGIRTTSRCESLHAKLGRFVESRYGILEFITNFQQCVEFLRDNEDELEFRSSYGTPVIQTEFPELEKSGAMNFTREIFARYRESLKRCVRVTVLGCIESEGTCTYVTQKYRRPEKRWSVTHHGMSDTFVCTCLRMESFRLPCVHILAVLVRLDIGSLPKSLVLQRWSKAAKVEMSGVNQVDNTEAFYRSRVGAFLQHCKRFARVACQSEENFKVYTEKVVKDTLRLEMINGDAGAGAGSPHAAQGVRDPIGVRTKGTGRANELVGSRAVKRRKCSTCGCLGHRRTRCPNGPRVTTSYTEQNTMPSQRMPNRDLTVSYAGNESNTCRRRVG</sequence>
<keyword evidence="4" id="KW-1185">Reference proteome</keyword>
<dbReference type="PANTHER" id="PTHR47718:SF15">
    <property type="entry name" value="PROTEIN FAR1-RELATED SEQUENCE 5-LIKE"/>
    <property type="match status" value="1"/>
</dbReference>
<dbReference type="STRING" id="3818.A0A445AUK6"/>
<name>A0A445AUK6_ARAHY</name>